<protein>
    <submittedName>
        <fullName evidence="2">Enoyl-CoA hydratase</fullName>
    </submittedName>
</protein>
<dbReference type="InterPro" id="IPR029045">
    <property type="entry name" value="ClpP/crotonase-like_dom_sf"/>
</dbReference>
<dbReference type="Gene3D" id="3.90.226.10">
    <property type="entry name" value="2-enoyl-CoA Hydratase, Chain A, domain 1"/>
    <property type="match status" value="1"/>
</dbReference>
<dbReference type="CDD" id="cd06558">
    <property type="entry name" value="crotonase-like"/>
    <property type="match status" value="1"/>
</dbReference>
<keyword evidence="3" id="KW-1185">Reference proteome</keyword>
<evidence type="ECO:0000313" key="3">
    <source>
        <dbReference type="Proteomes" id="UP000467260"/>
    </source>
</evidence>
<dbReference type="InterPro" id="IPR001753">
    <property type="entry name" value="Enoyl-CoA_hydra/iso"/>
</dbReference>
<dbReference type="KEGG" id="mhib:MHIB_16280"/>
<dbReference type="RefSeq" id="WP_085135404.1">
    <property type="nucleotide sequence ID" value="NZ_AP022609.1"/>
</dbReference>
<dbReference type="Pfam" id="PF00378">
    <property type="entry name" value="ECH_1"/>
    <property type="match status" value="1"/>
</dbReference>
<reference evidence="2 3" key="1">
    <citation type="journal article" date="2019" name="Emerg. Microbes Infect.">
        <title>Comprehensive subspecies identification of 175 nontuberculous mycobacteria species based on 7547 genomic profiles.</title>
        <authorList>
            <person name="Matsumoto Y."/>
            <person name="Kinjo T."/>
            <person name="Motooka D."/>
            <person name="Nabeya D."/>
            <person name="Jung N."/>
            <person name="Uechi K."/>
            <person name="Horii T."/>
            <person name="Iida T."/>
            <person name="Fujita J."/>
            <person name="Nakamura S."/>
        </authorList>
    </citation>
    <scope>NUCLEOTIDE SEQUENCE [LARGE SCALE GENOMIC DNA]</scope>
    <source>
        <strain evidence="2 3">JCM 13571</strain>
    </source>
</reference>
<dbReference type="GO" id="GO:0003824">
    <property type="term" value="F:catalytic activity"/>
    <property type="evidence" value="ECO:0007669"/>
    <property type="project" value="UniProtKB-ARBA"/>
</dbReference>
<keyword evidence="1" id="KW-0443">Lipid metabolism</keyword>
<name>A0A7I7X1M4_9MYCO</name>
<proteinExistence type="predicted"/>
<dbReference type="PANTHER" id="PTHR11941">
    <property type="entry name" value="ENOYL-COA HYDRATASE-RELATED"/>
    <property type="match status" value="1"/>
</dbReference>
<organism evidence="2 3">
    <name type="scientific">Mycolicibacter hiberniae</name>
    <dbReference type="NCBI Taxonomy" id="29314"/>
    <lineage>
        <taxon>Bacteria</taxon>
        <taxon>Bacillati</taxon>
        <taxon>Actinomycetota</taxon>
        <taxon>Actinomycetes</taxon>
        <taxon>Mycobacteriales</taxon>
        <taxon>Mycobacteriaceae</taxon>
        <taxon>Mycolicibacter</taxon>
    </lineage>
</organism>
<dbReference type="EMBL" id="AP022609">
    <property type="protein sequence ID" value="BBZ23210.1"/>
    <property type="molecule type" value="Genomic_DNA"/>
</dbReference>
<dbReference type="Proteomes" id="UP000467260">
    <property type="component" value="Chromosome"/>
</dbReference>
<dbReference type="OrthoDB" id="5183239at2"/>
<sequence length="268" mass="27554">MDTLRAATLVVSADGALGSITLNRPDQLNPLSPATLQELVAAAHWFDARPAVKVVIVAGAGRAFCAGADLAAFVAAAQDGAALREAADAGRRMADAVEAMRAVTVARLHGHCVGGGVVLAACCDLRVAAEGTRFSIPEVDLGIPLAWGGIPRLVREIGPALTKELVMTCRPLDAAEAKEIGFLNRLVPQADLDAAVHALAAQLTGKSALTLGGTKRQVNAVTEGMVGTVRSWNDADALVTALQDPESRAAAAAYLERTTHRGGGLTAE</sequence>
<dbReference type="GO" id="GO:0006635">
    <property type="term" value="P:fatty acid beta-oxidation"/>
    <property type="evidence" value="ECO:0007669"/>
    <property type="project" value="TreeGrafter"/>
</dbReference>
<evidence type="ECO:0000313" key="2">
    <source>
        <dbReference type="EMBL" id="BBZ23210.1"/>
    </source>
</evidence>
<dbReference type="AlphaFoldDB" id="A0A7I7X1M4"/>
<accession>A0A7I7X1M4</accession>
<dbReference type="PANTHER" id="PTHR11941:SF54">
    <property type="entry name" value="ENOYL-COA HYDRATASE, MITOCHONDRIAL"/>
    <property type="match status" value="1"/>
</dbReference>
<dbReference type="SUPFAM" id="SSF52096">
    <property type="entry name" value="ClpP/crotonase"/>
    <property type="match status" value="1"/>
</dbReference>
<evidence type="ECO:0000256" key="1">
    <source>
        <dbReference type="ARBA" id="ARBA00023098"/>
    </source>
</evidence>
<gene>
    <name evidence="2" type="ORF">MHIB_16280</name>
</gene>